<proteinExistence type="predicted"/>
<comment type="subcellular location">
    <subcellularLocation>
        <location evidence="2">Membrane</location>
        <topology evidence="2">Multi-pass membrane protein</topology>
    </subcellularLocation>
</comment>
<evidence type="ECO:0000259" key="12">
    <source>
        <dbReference type="PROSITE" id="PS50109"/>
    </source>
</evidence>
<keyword evidence="4" id="KW-0597">Phosphoprotein</keyword>
<sequence length="461" mass="50705">MISIRWRLTLLLCLAIGALFIATGIGVFVAMKELLRSQFDETLTAKARALVSASEVDGREVEIDFTVLDFAGFGKDGTDYFEIRRMDGKLLMSSPSLRADEFDSPGIGYSNKAPDDNEPQIKNGKLGTGRLARFYVQRFYPKDDKKKRFQDLYVIVASPTESMYLQLALLTTVLGVAGAAALLLMVPIIRLGLSRGLAPLNKLAADIGEIHPEKLDQRLDARKLPAELVPVAERLNEWLGRLEASFDRERRFSSHAAHELRTPLAELKSMAELGATWPEEATPERYAEMVVVANELDALLEKLSLLARADAGRQPVQREPINLAATVATAISRVEPKAGQRRLHLDSRISEGTFTSDPVLWGTILQNLLGNAVAHAPEGSEVVIEASPGRLAVSNPAPELSEGDLEHLFERFWRKDDSRSGYGHSGLGLSIVKACVVLLGGECRASLSPDHRFRVEAIWTT</sequence>
<evidence type="ECO:0000256" key="3">
    <source>
        <dbReference type="ARBA" id="ARBA00012438"/>
    </source>
</evidence>
<dbReference type="SUPFAM" id="SSF55874">
    <property type="entry name" value="ATPase domain of HSP90 chaperone/DNA topoisomerase II/histidine kinase"/>
    <property type="match status" value="1"/>
</dbReference>
<feature type="domain" description="HAMP" evidence="13">
    <location>
        <begin position="194"/>
        <end position="247"/>
    </location>
</feature>
<protein>
    <recommendedName>
        <fullName evidence="3">histidine kinase</fullName>
        <ecNumber evidence="3">2.7.13.3</ecNumber>
    </recommendedName>
</protein>
<evidence type="ECO:0000256" key="8">
    <source>
        <dbReference type="ARBA" id="ARBA00022989"/>
    </source>
</evidence>
<feature type="transmembrane region" description="Helical" evidence="11">
    <location>
        <begin position="163"/>
        <end position="186"/>
    </location>
</feature>
<evidence type="ECO:0000313" key="15">
    <source>
        <dbReference type="Proteomes" id="UP001371305"/>
    </source>
</evidence>
<evidence type="ECO:0000256" key="5">
    <source>
        <dbReference type="ARBA" id="ARBA00022679"/>
    </source>
</evidence>
<dbReference type="Gene3D" id="3.30.565.10">
    <property type="entry name" value="Histidine kinase-like ATPase, C-terminal domain"/>
    <property type="match status" value="1"/>
</dbReference>
<evidence type="ECO:0000256" key="2">
    <source>
        <dbReference type="ARBA" id="ARBA00004141"/>
    </source>
</evidence>
<dbReference type="SMART" id="SM00388">
    <property type="entry name" value="HisKA"/>
    <property type="match status" value="1"/>
</dbReference>
<dbReference type="PANTHER" id="PTHR45436">
    <property type="entry name" value="SENSOR HISTIDINE KINASE YKOH"/>
    <property type="match status" value="1"/>
</dbReference>
<evidence type="ECO:0000256" key="10">
    <source>
        <dbReference type="ARBA" id="ARBA00023136"/>
    </source>
</evidence>
<feature type="domain" description="Histidine kinase" evidence="12">
    <location>
        <begin position="255"/>
        <end position="442"/>
    </location>
</feature>
<dbReference type="InterPro" id="IPR050428">
    <property type="entry name" value="TCS_sensor_his_kinase"/>
</dbReference>
<dbReference type="Gene3D" id="1.10.287.130">
    <property type="match status" value="1"/>
</dbReference>
<dbReference type="SUPFAM" id="SSF47384">
    <property type="entry name" value="Homodimeric domain of signal transducing histidine kinase"/>
    <property type="match status" value="1"/>
</dbReference>
<keyword evidence="14" id="KW-0067">ATP-binding</keyword>
<keyword evidence="10 11" id="KW-0472">Membrane</keyword>
<evidence type="ECO:0000256" key="6">
    <source>
        <dbReference type="ARBA" id="ARBA00022692"/>
    </source>
</evidence>
<dbReference type="InterPro" id="IPR036097">
    <property type="entry name" value="HisK_dim/P_sf"/>
</dbReference>
<dbReference type="RefSeq" id="WP_341407118.1">
    <property type="nucleotide sequence ID" value="NZ_JBBUKT010000011.1"/>
</dbReference>
<dbReference type="PROSITE" id="PS50109">
    <property type="entry name" value="HIS_KIN"/>
    <property type="match status" value="1"/>
</dbReference>
<dbReference type="Pfam" id="PF08521">
    <property type="entry name" value="2CSK_N"/>
    <property type="match status" value="1"/>
</dbReference>
<dbReference type="Pfam" id="PF00512">
    <property type="entry name" value="HisKA"/>
    <property type="match status" value="1"/>
</dbReference>
<evidence type="ECO:0000259" key="13">
    <source>
        <dbReference type="PROSITE" id="PS50885"/>
    </source>
</evidence>
<evidence type="ECO:0000256" key="11">
    <source>
        <dbReference type="SAM" id="Phobius"/>
    </source>
</evidence>
<dbReference type="InterPro" id="IPR003594">
    <property type="entry name" value="HATPase_dom"/>
</dbReference>
<organism evidence="14 15">
    <name type="scientific">Luteolibacter soli</name>
    <dbReference type="NCBI Taxonomy" id="3135280"/>
    <lineage>
        <taxon>Bacteria</taxon>
        <taxon>Pseudomonadati</taxon>
        <taxon>Verrucomicrobiota</taxon>
        <taxon>Verrucomicrobiia</taxon>
        <taxon>Verrucomicrobiales</taxon>
        <taxon>Verrucomicrobiaceae</taxon>
        <taxon>Luteolibacter</taxon>
    </lineage>
</organism>
<keyword evidence="9" id="KW-0902">Two-component regulatory system</keyword>
<name>A0ABU9B007_9BACT</name>
<dbReference type="InterPro" id="IPR005467">
    <property type="entry name" value="His_kinase_dom"/>
</dbReference>
<keyword evidence="5" id="KW-0808">Transferase</keyword>
<evidence type="ECO:0000256" key="9">
    <source>
        <dbReference type="ARBA" id="ARBA00023012"/>
    </source>
</evidence>
<accession>A0ABU9B007</accession>
<evidence type="ECO:0000256" key="4">
    <source>
        <dbReference type="ARBA" id="ARBA00022553"/>
    </source>
</evidence>
<keyword evidence="15" id="KW-1185">Reference proteome</keyword>
<keyword evidence="8 11" id="KW-1133">Transmembrane helix</keyword>
<dbReference type="EMBL" id="JBBUKT010000011">
    <property type="protein sequence ID" value="MEK7953352.1"/>
    <property type="molecule type" value="Genomic_DNA"/>
</dbReference>
<dbReference type="Proteomes" id="UP001371305">
    <property type="component" value="Unassembled WGS sequence"/>
</dbReference>
<dbReference type="Pfam" id="PF02518">
    <property type="entry name" value="HATPase_c"/>
    <property type="match status" value="1"/>
</dbReference>
<gene>
    <name evidence="14" type="ORF">WKV53_22750</name>
</gene>
<dbReference type="InterPro" id="IPR003661">
    <property type="entry name" value="HisK_dim/P_dom"/>
</dbReference>
<dbReference type="InterPro" id="IPR036890">
    <property type="entry name" value="HATPase_C_sf"/>
</dbReference>
<dbReference type="PANTHER" id="PTHR45436:SF15">
    <property type="entry name" value="SENSOR HISTIDINE KINASE CUSS"/>
    <property type="match status" value="1"/>
</dbReference>
<keyword evidence="6 11" id="KW-0812">Transmembrane</keyword>
<reference evidence="14 15" key="1">
    <citation type="submission" date="2024-04" db="EMBL/GenBank/DDBJ databases">
        <title>Luteolibacter sp. isolated from soil.</title>
        <authorList>
            <person name="An J."/>
        </authorList>
    </citation>
    <scope>NUCLEOTIDE SEQUENCE [LARGE SCALE GENOMIC DNA]</scope>
    <source>
        <strain evidence="14 15">Y139</strain>
    </source>
</reference>
<dbReference type="GO" id="GO:0005524">
    <property type="term" value="F:ATP binding"/>
    <property type="evidence" value="ECO:0007669"/>
    <property type="project" value="UniProtKB-KW"/>
</dbReference>
<evidence type="ECO:0000256" key="1">
    <source>
        <dbReference type="ARBA" id="ARBA00000085"/>
    </source>
</evidence>
<evidence type="ECO:0000313" key="14">
    <source>
        <dbReference type="EMBL" id="MEK7953352.1"/>
    </source>
</evidence>
<dbReference type="InterPro" id="IPR003660">
    <property type="entry name" value="HAMP_dom"/>
</dbReference>
<dbReference type="CDD" id="cd00082">
    <property type="entry name" value="HisKA"/>
    <property type="match status" value="1"/>
</dbReference>
<keyword evidence="7" id="KW-0418">Kinase</keyword>
<dbReference type="SMART" id="SM00387">
    <property type="entry name" value="HATPase_c"/>
    <property type="match status" value="1"/>
</dbReference>
<evidence type="ECO:0000256" key="7">
    <source>
        <dbReference type="ARBA" id="ARBA00022777"/>
    </source>
</evidence>
<dbReference type="PROSITE" id="PS50885">
    <property type="entry name" value="HAMP"/>
    <property type="match status" value="1"/>
</dbReference>
<comment type="caution">
    <text evidence="14">The sequence shown here is derived from an EMBL/GenBank/DDBJ whole genome shotgun (WGS) entry which is preliminary data.</text>
</comment>
<keyword evidence="14" id="KW-0547">Nucleotide-binding</keyword>
<comment type="catalytic activity">
    <reaction evidence="1">
        <text>ATP + protein L-histidine = ADP + protein N-phospho-L-histidine.</text>
        <dbReference type="EC" id="2.7.13.3"/>
    </reaction>
</comment>
<dbReference type="InterPro" id="IPR013727">
    <property type="entry name" value="2CSK_N"/>
</dbReference>
<dbReference type="EC" id="2.7.13.3" evidence="3"/>